<proteinExistence type="predicted"/>
<reference evidence="1" key="1">
    <citation type="journal article" date="2023" name="G3 (Bethesda)">
        <title>A reference genome for the long-term kleptoplast-retaining sea slug Elysia crispata morphotype clarki.</title>
        <authorList>
            <person name="Eastman K.E."/>
            <person name="Pendleton A.L."/>
            <person name="Shaikh M.A."/>
            <person name="Suttiyut T."/>
            <person name="Ogas R."/>
            <person name="Tomko P."/>
            <person name="Gavelis G."/>
            <person name="Widhalm J.R."/>
            <person name="Wisecaver J.H."/>
        </authorList>
    </citation>
    <scope>NUCLEOTIDE SEQUENCE</scope>
    <source>
        <strain evidence="1">ECLA1</strain>
    </source>
</reference>
<sequence>MLVTHPDTQCHVIVLLNIVLAAHSETVLTPMSRRQLLSVCALLFQVSLDSGSLKWCSEDRFSNREQTEDLDTQNDQRCS</sequence>
<name>A0AAE0YA24_9GAST</name>
<organism evidence="1 2">
    <name type="scientific">Elysia crispata</name>
    <name type="common">lettuce slug</name>
    <dbReference type="NCBI Taxonomy" id="231223"/>
    <lineage>
        <taxon>Eukaryota</taxon>
        <taxon>Metazoa</taxon>
        <taxon>Spiralia</taxon>
        <taxon>Lophotrochozoa</taxon>
        <taxon>Mollusca</taxon>
        <taxon>Gastropoda</taxon>
        <taxon>Heterobranchia</taxon>
        <taxon>Euthyneura</taxon>
        <taxon>Panpulmonata</taxon>
        <taxon>Sacoglossa</taxon>
        <taxon>Placobranchoidea</taxon>
        <taxon>Plakobranchidae</taxon>
        <taxon>Elysia</taxon>
    </lineage>
</organism>
<evidence type="ECO:0000313" key="1">
    <source>
        <dbReference type="EMBL" id="KAK3738318.1"/>
    </source>
</evidence>
<keyword evidence="2" id="KW-1185">Reference proteome</keyword>
<protein>
    <submittedName>
        <fullName evidence="1">Uncharacterized protein</fullName>
    </submittedName>
</protein>
<accession>A0AAE0YA24</accession>
<comment type="caution">
    <text evidence="1">The sequence shown here is derived from an EMBL/GenBank/DDBJ whole genome shotgun (WGS) entry which is preliminary data.</text>
</comment>
<dbReference type="AlphaFoldDB" id="A0AAE0YA24"/>
<dbReference type="Proteomes" id="UP001283361">
    <property type="component" value="Unassembled WGS sequence"/>
</dbReference>
<evidence type="ECO:0000313" key="2">
    <source>
        <dbReference type="Proteomes" id="UP001283361"/>
    </source>
</evidence>
<gene>
    <name evidence="1" type="ORF">RRG08_039725</name>
</gene>
<dbReference type="EMBL" id="JAWDGP010006599">
    <property type="protein sequence ID" value="KAK3738318.1"/>
    <property type="molecule type" value="Genomic_DNA"/>
</dbReference>